<dbReference type="AlphaFoldDB" id="A0A9P7YUA2"/>
<gene>
    <name evidence="3" type="ORF">BJ878DRAFT_339255</name>
</gene>
<dbReference type="Pfam" id="PF08277">
    <property type="entry name" value="PAN_3"/>
    <property type="match status" value="1"/>
</dbReference>
<dbReference type="EMBL" id="MU254735">
    <property type="protein sequence ID" value="KAG9239905.1"/>
    <property type="molecule type" value="Genomic_DNA"/>
</dbReference>
<sequence length="165" mass="17003">MPSFTSTLIAAIGILSVASGTPVAVRSVCGVVPTGTVSQTPISQPLDIKTAELCQDQCTSVASCESFMFGLVNGVYTCKLFSVPAASLPPSDNLVAYDIACSAVPRSTIPGATTVNRKNIIPKAEKAPLTPPFATSSLDSCLAACEADVKCITYTFLSGTCKLFA</sequence>
<dbReference type="SUPFAM" id="SSF57414">
    <property type="entry name" value="Hairpin loop containing domain-like"/>
    <property type="match status" value="1"/>
</dbReference>
<dbReference type="InterPro" id="IPR006583">
    <property type="entry name" value="PAN-3_domain"/>
</dbReference>
<evidence type="ECO:0000259" key="2">
    <source>
        <dbReference type="PROSITE" id="PS50948"/>
    </source>
</evidence>
<dbReference type="Proteomes" id="UP000887226">
    <property type="component" value="Unassembled WGS sequence"/>
</dbReference>
<proteinExistence type="predicted"/>
<reference evidence="3" key="1">
    <citation type="journal article" date="2021" name="IMA Fungus">
        <title>Genomic characterization of three marine fungi, including Emericellopsis atlantica sp. nov. with signatures of a generalist lifestyle and marine biomass degradation.</title>
        <authorList>
            <person name="Hagestad O.C."/>
            <person name="Hou L."/>
            <person name="Andersen J.H."/>
            <person name="Hansen E.H."/>
            <person name="Altermark B."/>
            <person name="Li C."/>
            <person name="Kuhnert E."/>
            <person name="Cox R.J."/>
            <person name="Crous P.W."/>
            <person name="Spatafora J.W."/>
            <person name="Lail K."/>
            <person name="Amirebrahimi M."/>
            <person name="Lipzen A."/>
            <person name="Pangilinan J."/>
            <person name="Andreopoulos W."/>
            <person name="Hayes R.D."/>
            <person name="Ng V."/>
            <person name="Grigoriev I.V."/>
            <person name="Jackson S.A."/>
            <person name="Sutton T.D.S."/>
            <person name="Dobson A.D.W."/>
            <person name="Rama T."/>
        </authorList>
    </citation>
    <scope>NUCLEOTIDE SEQUENCE</scope>
    <source>
        <strain evidence="3">TRa3180A</strain>
    </source>
</reference>
<name>A0A9P7YUA2_9HELO</name>
<evidence type="ECO:0000313" key="3">
    <source>
        <dbReference type="EMBL" id="KAG9239905.1"/>
    </source>
</evidence>
<keyword evidence="4" id="KW-1185">Reference proteome</keyword>
<dbReference type="PROSITE" id="PS50948">
    <property type="entry name" value="PAN"/>
    <property type="match status" value="1"/>
</dbReference>
<dbReference type="Gene3D" id="3.30.30.180">
    <property type="match status" value="1"/>
</dbReference>
<evidence type="ECO:0000313" key="4">
    <source>
        <dbReference type="Proteomes" id="UP000887226"/>
    </source>
</evidence>
<dbReference type="Pfam" id="PF00024">
    <property type="entry name" value="PAN_1"/>
    <property type="match status" value="1"/>
</dbReference>
<accession>A0A9P7YUA2</accession>
<evidence type="ECO:0000256" key="1">
    <source>
        <dbReference type="SAM" id="SignalP"/>
    </source>
</evidence>
<protein>
    <recommendedName>
        <fullName evidence="2">Apple domain-containing protein</fullName>
    </recommendedName>
</protein>
<feature type="domain" description="Apple" evidence="2">
    <location>
        <begin position="29"/>
        <end position="101"/>
    </location>
</feature>
<comment type="caution">
    <text evidence="3">The sequence shown here is derived from an EMBL/GenBank/DDBJ whole genome shotgun (WGS) entry which is preliminary data.</text>
</comment>
<keyword evidence="1" id="KW-0732">Signal</keyword>
<organism evidence="3 4">
    <name type="scientific">Calycina marina</name>
    <dbReference type="NCBI Taxonomy" id="1763456"/>
    <lineage>
        <taxon>Eukaryota</taxon>
        <taxon>Fungi</taxon>
        <taxon>Dikarya</taxon>
        <taxon>Ascomycota</taxon>
        <taxon>Pezizomycotina</taxon>
        <taxon>Leotiomycetes</taxon>
        <taxon>Helotiales</taxon>
        <taxon>Pezizellaceae</taxon>
        <taxon>Calycina</taxon>
    </lineage>
</organism>
<feature type="signal peptide" evidence="1">
    <location>
        <begin position="1"/>
        <end position="20"/>
    </location>
</feature>
<feature type="chain" id="PRO_5040472188" description="Apple domain-containing protein" evidence="1">
    <location>
        <begin position="21"/>
        <end position="165"/>
    </location>
</feature>
<dbReference type="OrthoDB" id="3793367at2759"/>
<dbReference type="InterPro" id="IPR003609">
    <property type="entry name" value="Pan_app"/>
</dbReference>